<gene>
    <name evidence="5 6" type="primary">rpl23</name>
</gene>
<dbReference type="HAMAP" id="MF_01369_B">
    <property type="entry name" value="Ribosomal_uL23_B"/>
    <property type="match status" value="1"/>
</dbReference>
<evidence type="ECO:0000256" key="1">
    <source>
        <dbReference type="ARBA" id="ARBA00006700"/>
    </source>
</evidence>
<comment type="similarity">
    <text evidence="1 5">Belongs to the universal ribosomal protein uL23 family.</text>
</comment>
<evidence type="ECO:0000313" key="6">
    <source>
        <dbReference type="EMBL" id="AIT94335.1"/>
    </source>
</evidence>
<keyword evidence="6" id="KW-0934">Plastid</keyword>
<dbReference type="SUPFAM" id="SSF54189">
    <property type="entry name" value="Ribosomal proteins S24e, L23 and L15e"/>
    <property type="match status" value="1"/>
</dbReference>
<dbReference type="PANTHER" id="PTHR11620">
    <property type="entry name" value="60S RIBOSOMAL PROTEIN L23A"/>
    <property type="match status" value="1"/>
</dbReference>
<name>A0A097KME0_9CHLO</name>
<keyword evidence="6" id="KW-0150">Chloroplast</keyword>
<keyword evidence="3 5" id="KW-0687">Ribonucleoprotein</keyword>
<dbReference type="GO" id="GO:0006412">
    <property type="term" value="P:translation"/>
    <property type="evidence" value="ECO:0007669"/>
    <property type="project" value="UniProtKB-UniRule"/>
</dbReference>
<evidence type="ECO:0000256" key="4">
    <source>
        <dbReference type="ARBA" id="ARBA00035287"/>
    </source>
</evidence>
<accession>A0A097KME0</accession>
<keyword evidence="2 5" id="KW-0689">Ribosomal protein</keyword>
<reference evidence="6" key="1">
    <citation type="journal article" date="2014" name="BMC Evol. Biol.">
        <title>Chloroplast phylogenomic analysis resolves deep-level relationships within the green algal class Trebouxiophyceae.</title>
        <authorList>
            <person name="Lemieux C."/>
            <person name="Otis C."/>
            <person name="Turmel M."/>
        </authorList>
    </citation>
    <scope>NUCLEOTIDE SEQUENCE</scope>
</reference>
<evidence type="ECO:0000256" key="3">
    <source>
        <dbReference type="ARBA" id="ARBA00023274"/>
    </source>
</evidence>
<dbReference type="GO" id="GO:0019843">
    <property type="term" value="F:rRNA binding"/>
    <property type="evidence" value="ECO:0007669"/>
    <property type="project" value="UniProtKB-UniRule"/>
</dbReference>
<geneLocation type="chloroplast" evidence="6"/>
<dbReference type="EMBL" id="KM462872">
    <property type="protein sequence ID" value="AIT94335.1"/>
    <property type="molecule type" value="Genomic_DNA"/>
</dbReference>
<keyword evidence="5" id="KW-0699">rRNA-binding</keyword>
<protein>
    <recommendedName>
        <fullName evidence="4 5">Large ribosomal subunit protein uL23c</fullName>
    </recommendedName>
</protein>
<dbReference type="AlphaFoldDB" id="A0A097KME0"/>
<dbReference type="GO" id="GO:0005840">
    <property type="term" value="C:ribosome"/>
    <property type="evidence" value="ECO:0007669"/>
    <property type="project" value="UniProtKB-KW"/>
</dbReference>
<proteinExistence type="inferred from homology"/>
<comment type="subcellular location">
    <subcellularLocation>
        <location evidence="5">Plastid</location>
        <location evidence="5">Chloroplast</location>
    </subcellularLocation>
</comment>
<evidence type="ECO:0000256" key="5">
    <source>
        <dbReference type="HAMAP-Rule" id="MF_01369"/>
    </source>
</evidence>
<dbReference type="NCBIfam" id="NF004363">
    <property type="entry name" value="PRK05738.2-4"/>
    <property type="match status" value="1"/>
</dbReference>
<dbReference type="GO" id="GO:1990904">
    <property type="term" value="C:ribonucleoprotein complex"/>
    <property type="evidence" value="ECO:0007669"/>
    <property type="project" value="UniProtKB-KW"/>
</dbReference>
<dbReference type="RefSeq" id="YP_009105605.1">
    <property type="nucleotide sequence ID" value="NC_025534.1"/>
</dbReference>
<dbReference type="GeneID" id="22159494"/>
<dbReference type="InterPro" id="IPR012677">
    <property type="entry name" value="Nucleotide-bd_a/b_plait_sf"/>
</dbReference>
<organism evidence="6">
    <name type="scientific">Xylochloris irregularis</name>
    <dbReference type="NCBI Taxonomy" id="480381"/>
    <lineage>
        <taxon>Eukaryota</taxon>
        <taxon>Viridiplantae</taxon>
        <taxon>Chlorophyta</taxon>
        <taxon>core chlorophytes</taxon>
        <taxon>Trebouxiophyceae</taxon>
        <taxon>Trebouxiophyceae incertae sedis</taxon>
        <taxon>Xylochloris</taxon>
    </lineage>
</organism>
<comment type="subunit">
    <text evidence="5">Part of the 50S ribosomal subunit.</text>
</comment>
<evidence type="ECO:0000256" key="2">
    <source>
        <dbReference type="ARBA" id="ARBA00022980"/>
    </source>
</evidence>
<comment type="function">
    <text evidence="5">Binds to 23S rRNA.</text>
</comment>
<dbReference type="Pfam" id="PF00276">
    <property type="entry name" value="Ribosomal_L23"/>
    <property type="match status" value="1"/>
</dbReference>
<dbReference type="Gene3D" id="3.30.70.330">
    <property type="match status" value="1"/>
</dbReference>
<dbReference type="GO" id="GO:0003735">
    <property type="term" value="F:structural constituent of ribosome"/>
    <property type="evidence" value="ECO:0007669"/>
    <property type="project" value="InterPro"/>
</dbReference>
<dbReference type="InterPro" id="IPR013025">
    <property type="entry name" value="Ribosomal_uL23-like"/>
</dbReference>
<dbReference type="GO" id="GO:0009507">
    <property type="term" value="C:chloroplast"/>
    <property type="evidence" value="ECO:0007669"/>
    <property type="project" value="UniProtKB-SubCell"/>
</dbReference>
<dbReference type="InterPro" id="IPR012678">
    <property type="entry name" value="Ribosomal_uL23/eL15/eS24_sf"/>
</dbReference>
<sequence>MMIDLVKYLVITEKATRLLDNNQYTFEVDSKLTKPQIKKLISNIYEVDVIAVNTHRPPRKKKRVGLTEGRKTSYKRAIVTLQSGQSLLFKDKN</sequence>
<keyword evidence="5" id="KW-0694">RNA-binding</keyword>